<dbReference type="EMBL" id="CP011509">
    <property type="protein sequence ID" value="AKJ03169.1"/>
    <property type="molecule type" value="Genomic_DNA"/>
</dbReference>
<dbReference type="GO" id="GO:0000256">
    <property type="term" value="P:allantoin catabolic process"/>
    <property type="evidence" value="ECO:0007669"/>
    <property type="project" value="UniProtKB-UniRule"/>
</dbReference>
<dbReference type="InterPro" id="IPR008979">
    <property type="entry name" value="Galactose-bd-like_sf"/>
</dbReference>
<feature type="domain" description="Allantoicase" evidence="5">
    <location>
        <begin position="24"/>
        <end position="174"/>
    </location>
</feature>
<dbReference type="SUPFAM" id="SSF49785">
    <property type="entry name" value="Galactose-binding domain-like"/>
    <property type="match status" value="2"/>
</dbReference>
<keyword evidence="10" id="KW-1185">Reference proteome</keyword>
<evidence type="ECO:0000259" key="6">
    <source>
        <dbReference type="Pfam" id="PF09349"/>
    </source>
</evidence>
<comment type="similarity">
    <text evidence="1 3">Belongs to the allantoicase family.</text>
</comment>
<feature type="domain" description="Oxo-4-hydroxy-4-carboxy-5-ureidoimidazoline decarboxylase" evidence="6">
    <location>
        <begin position="354"/>
        <end position="510"/>
    </location>
</feature>
<dbReference type="Gene3D" id="1.10.3330.10">
    <property type="entry name" value="Oxo-4-hydroxy-4-carboxy-5-ureidoimidazoline decarboxylase"/>
    <property type="match status" value="1"/>
</dbReference>
<dbReference type="Pfam" id="PF09349">
    <property type="entry name" value="OHCU_decarbox"/>
    <property type="match status" value="1"/>
</dbReference>
<gene>
    <name evidence="3" type="primary">alc</name>
    <name evidence="7" type="ORF">AA314_04795</name>
    <name evidence="8" type="ORF">ATI61_118161</name>
</gene>
<accession>A0AAC8Q934</accession>
<dbReference type="AlphaFoldDB" id="A0AAC8Q934"/>
<dbReference type="GO" id="GO:0004037">
    <property type="term" value="F:allantoicase activity"/>
    <property type="evidence" value="ECO:0007669"/>
    <property type="project" value="UniProtKB-UniRule"/>
</dbReference>
<dbReference type="GO" id="GO:0006144">
    <property type="term" value="P:purine nucleobase metabolic process"/>
    <property type="evidence" value="ECO:0007669"/>
    <property type="project" value="UniProtKB-KW"/>
</dbReference>
<dbReference type="Proteomes" id="UP000035579">
    <property type="component" value="Chromosome"/>
</dbReference>
<dbReference type="SUPFAM" id="SSF158694">
    <property type="entry name" value="UraD-Like"/>
    <property type="match status" value="1"/>
</dbReference>
<feature type="compositionally biased region" description="Basic and acidic residues" evidence="4">
    <location>
        <begin position="428"/>
        <end position="437"/>
    </location>
</feature>
<dbReference type="NCBIfam" id="TIGR03180">
    <property type="entry name" value="UraD_2"/>
    <property type="match status" value="1"/>
</dbReference>
<evidence type="ECO:0000256" key="3">
    <source>
        <dbReference type="HAMAP-Rule" id="MF_00813"/>
    </source>
</evidence>
<dbReference type="InterPro" id="IPR005164">
    <property type="entry name" value="Allantoicase"/>
</dbReference>
<evidence type="ECO:0000313" key="7">
    <source>
        <dbReference type="EMBL" id="AKJ03169.1"/>
    </source>
</evidence>
<dbReference type="Pfam" id="PF03561">
    <property type="entry name" value="Allantoicase"/>
    <property type="match status" value="2"/>
</dbReference>
<comment type="catalytic activity">
    <reaction evidence="3">
        <text>allantoate + H2O = (S)-ureidoglycolate + urea</text>
        <dbReference type="Rhea" id="RHEA:11016"/>
        <dbReference type="ChEBI" id="CHEBI:15377"/>
        <dbReference type="ChEBI" id="CHEBI:16199"/>
        <dbReference type="ChEBI" id="CHEBI:17536"/>
        <dbReference type="ChEBI" id="CHEBI:57296"/>
        <dbReference type="EC" id="3.5.3.4"/>
    </reaction>
</comment>
<sequence>MATHQPVPAEFKGLVDLSSDLLGTFVLYATDDYFAEKENLLKPGPPEWREGAYTDKGKWMDGWESQRKREPGHDFAIIRLGAPGRVRGALVDTTHFKGNAPQQIMLEGLEAPHTATPAQLLADERWVPLIEQSAVKPDFPNVFTLANPSARVTHVRLRIYPDGGVSRLRVYGDVVAEDRTFWRPGSVDLGAVENGGTIAAKSDEFFGPPANMLLPGRGVNMGDGWETKRRRTPGSDWAVVKLARRGVLERIELDTHFFKGNAPQATLIEAVDATGMDADALQALLGSASPSGWRVLVDKTALVQHRRHQLEPIHAMPVTHVRVHIFPHGGVNRLRLFGYALDTEAESTVLKRLNALDEKEARAVFQSCCGSTAWVDGMVARRQFTSVRALFAAADTVWWSLGVKDFLEAFAAHPRIGQTKKAAPQSEKSAEWSRGEQRSVAQADAATLERLAKLNDEYYEKFGFTFIVFATGKSAPEMLELLEQRVKRGKADEVETAAAEQAKITRVRLEKWLREQMAGR</sequence>
<comment type="pathway">
    <text evidence="3">Nitrogen metabolism; (S)-allantoin degradation; (S)-ureidoglycolate from allantoate (aminidohydrolase route): step 1/1.</text>
</comment>
<evidence type="ECO:0000313" key="8">
    <source>
        <dbReference type="EMBL" id="REG22956.1"/>
    </source>
</evidence>
<keyword evidence="3" id="KW-0378">Hydrolase</keyword>
<name>A0AAC8Q934_9BACT</name>
<feature type="region of interest" description="Disordered" evidence="4">
    <location>
        <begin position="418"/>
        <end position="437"/>
    </location>
</feature>
<feature type="domain" description="Allantoicase" evidence="5">
    <location>
        <begin position="195"/>
        <end position="339"/>
    </location>
</feature>
<proteinExistence type="inferred from homology"/>
<dbReference type="KEGG" id="age:AA314_04795"/>
<keyword evidence="2 3" id="KW-0659">Purine metabolism</keyword>
<evidence type="ECO:0000256" key="1">
    <source>
        <dbReference type="ARBA" id="ARBA00009242"/>
    </source>
</evidence>
<dbReference type="PANTHER" id="PTHR12045">
    <property type="entry name" value="ALLANTOICASE"/>
    <property type="match status" value="1"/>
</dbReference>
<dbReference type="NCBIfam" id="TIGR02961">
    <property type="entry name" value="allantoicase"/>
    <property type="match status" value="1"/>
</dbReference>
<dbReference type="Proteomes" id="UP000256345">
    <property type="component" value="Unassembled WGS sequence"/>
</dbReference>
<dbReference type="EC" id="3.5.3.4" evidence="3"/>
<dbReference type="InterPro" id="IPR017595">
    <property type="entry name" value="OHCU_decarboxylase-2"/>
</dbReference>
<dbReference type="PANTHER" id="PTHR12045:SF3">
    <property type="entry name" value="INACTIVE ALLANTOICASE-RELATED"/>
    <property type="match status" value="1"/>
</dbReference>
<evidence type="ECO:0000256" key="4">
    <source>
        <dbReference type="SAM" id="MobiDB-lite"/>
    </source>
</evidence>
<dbReference type="Gene3D" id="2.60.120.260">
    <property type="entry name" value="Galactose-binding domain-like"/>
    <property type="match status" value="2"/>
</dbReference>
<evidence type="ECO:0000313" key="9">
    <source>
        <dbReference type="Proteomes" id="UP000035579"/>
    </source>
</evidence>
<dbReference type="EMBL" id="QUMU01000018">
    <property type="protein sequence ID" value="REG22956.1"/>
    <property type="molecule type" value="Genomic_DNA"/>
</dbReference>
<dbReference type="NCBIfam" id="NF010372">
    <property type="entry name" value="PRK13798.1"/>
    <property type="match status" value="1"/>
</dbReference>
<evidence type="ECO:0000313" key="10">
    <source>
        <dbReference type="Proteomes" id="UP000256345"/>
    </source>
</evidence>
<dbReference type="RefSeq" id="WP_047857300.1">
    <property type="nucleotide sequence ID" value="NZ_CP011509.1"/>
</dbReference>
<evidence type="ECO:0000259" key="5">
    <source>
        <dbReference type="Pfam" id="PF03561"/>
    </source>
</evidence>
<evidence type="ECO:0000256" key="2">
    <source>
        <dbReference type="ARBA" id="ARBA00022631"/>
    </source>
</evidence>
<reference evidence="8 10" key="2">
    <citation type="submission" date="2018-08" db="EMBL/GenBank/DDBJ databases">
        <title>Genomic Encyclopedia of Archaeal and Bacterial Type Strains, Phase II (KMG-II): from individual species to whole genera.</title>
        <authorList>
            <person name="Goeker M."/>
        </authorList>
    </citation>
    <scope>NUCLEOTIDE SEQUENCE [LARGE SCALE GENOMIC DNA]</scope>
    <source>
        <strain evidence="8 10">DSM 2261</strain>
    </source>
</reference>
<reference evidence="7 9" key="1">
    <citation type="submission" date="2015-05" db="EMBL/GenBank/DDBJ databases">
        <title>Genome assembly of Archangium gephyra DSM 2261.</title>
        <authorList>
            <person name="Sharma G."/>
            <person name="Subramanian S."/>
        </authorList>
    </citation>
    <scope>NUCLEOTIDE SEQUENCE [LARGE SCALE GENOMIC DNA]</scope>
    <source>
        <strain evidence="7 9">DSM 2261</strain>
    </source>
</reference>
<protein>
    <recommendedName>
        <fullName evidence="3">Probable allantoicase</fullName>
        <ecNumber evidence="3">3.5.3.4</ecNumber>
    </recommendedName>
    <alternativeName>
        <fullName evidence="3">Allantoate amidinohydrolase</fullName>
    </alternativeName>
</protein>
<organism evidence="7 9">
    <name type="scientific">Archangium gephyra</name>
    <dbReference type="NCBI Taxonomy" id="48"/>
    <lineage>
        <taxon>Bacteria</taxon>
        <taxon>Pseudomonadati</taxon>
        <taxon>Myxococcota</taxon>
        <taxon>Myxococcia</taxon>
        <taxon>Myxococcales</taxon>
        <taxon>Cystobacterineae</taxon>
        <taxon>Archangiaceae</taxon>
        <taxon>Archangium</taxon>
    </lineage>
</organism>
<dbReference type="HAMAP" id="MF_00813">
    <property type="entry name" value="Allantoicase"/>
    <property type="match status" value="1"/>
</dbReference>
<dbReference type="InterPro" id="IPR036778">
    <property type="entry name" value="OHCU_decarboxylase_sf"/>
</dbReference>
<dbReference type="InterPro" id="IPR015908">
    <property type="entry name" value="Allantoicase_dom"/>
</dbReference>
<dbReference type="InterPro" id="IPR018020">
    <property type="entry name" value="OHCU_decarboxylase"/>
</dbReference>